<dbReference type="AlphaFoldDB" id="A0A7S1JWR4"/>
<evidence type="ECO:0000313" key="1">
    <source>
        <dbReference type="EMBL" id="CAD9056421.1"/>
    </source>
</evidence>
<gene>
    <name evidence="1" type="ORF">VBRA1451_LOCUS11486</name>
</gene>
<reference evidence="1" key="1">
    <citation type="submission" date="2021-01" db="EMBL/GenBank/DDBJ databases">
        <authorList>
            <person name="Corre E."/>
            <person name="Pelletier E."/>
            <person name="Niang G."/>
            <person name="Scheremetjew M."/>
            <person name="Finn R."/>
            <person name="Kale V."/>
            <person name="Holt S."/>
            <person name="Cochrane G."/>
            <person name="Meng A."/>
            <person name="Brown T."/>
            <person name="Cohen L."/>
        </authorList>
    </citation>
    <scope>NUCLEOTIDE SEQUENCE</scope>
    <source>
        <strain evidence="1">CCMP3346</strain>
    </source>
</reference>
<dbReference type="EMBL" id="HBGB01019873">
    <property type="protein sequence ID" value="CAD9056421.1"/>
    <property type="molecule type" value="Transcribed_RNA"/>
</dbReference>
<accession>A0A7S1JWR4</accession>
<name>A0A7S1JWR4_9ALVE</name>
<organism evidence="1">
    <name type="scientific">Vitrella brassicaformis</name>
    <dbReference type="NCBI Taxonomy" id="1169539"/>
    <lineage>
        <taxon>Eukaryota</taxon>
        <taxon>Sar</taxon>
        <taxon>Alveolata</taxon>
        <taxon>Colpodellida</taxon>
        <taxon>Vitrellaceae</taxon>
        <taxon>Vitrella</taxon>
    </lineage>
</organism>
<sequence length="153" mass="17250">MLNTKDALLKGLQQDHLKGKALLEQFQQLREANKDDYVAFEAVFVELRQLLHQEAALLSSLASKAQQSLDSCLQQGPGPTERAIFRGLTRQQVDEYVSHRECCDLVEKDLQLKGRLVNELSYSSTADEIARSAVIWDSSVYRKTLSSLSHRTA</sequence>
<protein>
    <submittedName>
        <fullName evidence="1">Uncharacterized protein</fullName>
    </submittedName>
</protein>
<proteinExistence type="predicted"/>